<evidence type="ECO:0000313" key="3">
    <source>
        <dbReference type="Proteomes" id="UP001432322"/>
    </source>
</evidence>
<dbReference type="InterPro" id="IPR016181">
    <property type="entry name" value="Acyl_CoA_acyltransferase"/>
</dbReference>
<gene>
    <name evidence="2" type="ORF">PFISCL1PPCAC_17107</name>
</gene>
<comment type="caution">
    <text evidence="2">The sequence shown here is derived from an EMBL/GenBank/DDBJ whole genome shotgun (WGS) entry which is preliminary data.</text>
</comment>
<dbReference type="InterPro" id="IPR000182">
    <property type="entry name" value="GNAT_dom"/>
</dbReference>
<dbReference type="Proteomes" id="UP001432322">
    <property type="component" value="Unassembled WGS sequence"/>
</dbReference>
<dbReference type="InterPro" id="IPR052729">
    <property type="entry name" value="Acyl/Acetyltrans_Enzymes"/>
</dbReference>
<dbReference type="Gene3D" id="3.40.630.30">
    <property type="match status" value="1"/>
</dbReference>
<sequence>MTEIPAYTLVDCGTEKLWAEFTTMVRDLEWASPDNTVLWATPLLASTRCVFAKRDDDGSMLGCIVWNENEELAWIGFYMTLEELRGAGIGSKIWNRAMERIRAAKKTFGLRAVPDMYTKYASGDTQVELSRLKKHLLTVDQMKDFCSHYDVSSLGSRLYRELNDNEQRDFIRFDREITGRDRSAWLEKFTTSSTTEISVFVRDGKVEAYAAVSTIGHKSANTVKIGPCFASSVTEFSVLVKLLIPWIEKFSNDANVLIAVLTGSVGERELSPVLGHQMSYELVTLLSESIETKMNLSKCYVPNNAHCHFDA</sequence>
<dbReference type="PANTHER" id="PTHR47237">
    <property type="entry name" value="SLL0310 PROTEIN"/>
    <property type="match status" value="1"/>
</dbReference>
<dbReference type="Gene3D" id="3.40.630.90">
    <property type="match status" value="1"/>
</dbReference>
<dbReference type="GO" id="GO:0016747">
    <property type="term" value="F:acyltransferase activity, transferring groups other than amino-acyl groups"/>
    <property type="evidence" value="ECO:0007669"/>
    <property type="project" value="InterPro"/>
</dbReference>
<proteinExistence type="predicted"/>
<protein>
    <recommendedName>
        <fullName evidence="1">N-acetyltransferase domain-containing protein</fullName>
    </recommendedName>
</protein>
<dbReference type="PROSITE" id="PS51186">
    <property type="entry name" value="GNAT"/>
    <property type="match status" value="1"/>
</dbReference>
<dbReference type="PANTHER" id="PTHR47237:SF1">
    <property type="entry name" value="SLL0310 PROTEIN"/>
    <property type="match status" value="1"/>
</dbReference>
<reference evidence="2" key="1">
    <citation type="submission" date="2023-10" db="EMBL/GenBank/DDBJ databases">
        <title>Genome assembly of Pristionchus species.</title>
        <authorList>
            <person name="Yoshida K."/>
            <person name="Sommer R.J."/>
        </authorList>
    </citation>
    <scope>NUCLEOTIDE SEQUENCE</scope>
    <source>
        <strain evidence="2">RS5133</strain>
    </source>
</reference>
<dbReference type="CDD" id="cd04301">
    <property type="entry name" value="NAT_SF"/>
    <property type="match status" value="1"/>
</dbReference>
<dbReference type="SUPFAM" id="SSF55729">
    <property type="entry name" value="Acyl-CoA N-acyltransferases (Nat)"/>
    <property type="match status" value="1"/>
</dbReference>
<dbReference type="AlphaFoldDB" id="A0AAV5W552"/>
<name>A0AAV5W552_9BILA</name>
<accession>A0AAV5W552</accession>
<feature type="domain" description="N-acetyltransferase" evidence="1">
    <location>
        <begin position="8"/>
        <end position="147"/>
    </location>
</feature>
<keyword evidence="3" id="KW-1185">Reference proteome</keyword>
<dbReference type="Pfam" id="PF00583">
    <property type="entry name" value="Acetyltransf_1"/>
    <property type="match status" value="1"/>
</dbReference>
<evidence type="ECO:0000259" key="1">
    <source>
        <dbReference type="PROSITE" id="PS51186"/>
    </source>
</evidence>
<evidence type="ECO:0000313" key="2">
    <source>
        <dbReference type="EMBL" id="GMT25810.1"/>
    </source>
</evidence>
<organism evidence="2 3">
    <name type="scientific">Pristionchus fissidentatus</name>
    <dbReference type="NCBI Taxonomy" id="1538716"/>
    <lineage>
        <taxon>Eukaryota</taxon>
        <taxon>Metazoa</taxon>
        <taxon>Ecdysozoa</taxon>
        <taxon>Nematoda</taxon>
        <taxon>Chromadorea</taxon>
        <taxon>Rhabditida</taxon>
        <taxon>Rhabditina</taxon>
        <taxon>Diplogasteromorpha</taxon>
        <taxon>Diplogasteroidea</taxon>
        <taxon>Neodiplogasteridae</taxon>
        <taxon>Pristionchus</taxon>
    </lineage>
</organism>
<dbReference type="EMBL" id="BTSY01000004">
    <property type="protein sequence ID" value="GMT25810.1"/>
    <property type="molecule type" value="Genomic_DNA"/>
</dbReference>